<feature type="transmembrane region" description="Helical" evidence="7">
    <location>
        <begin position="87"/>
        <end position="106"/>
    </location>
</feature>
<evidence type="ECO:0000256" key="5">
    <source>
        <dbReference type="ARBA" id="ARBA00022989"/>
    </source>
</evidence>
<comment type="caution">
    <text evidence="9">The sequence shown here is derived from an EMBL/GenBank/DDBJ whole genome shotgun (WGS) entry which is preliminary data.</text>
</comment>
<dbReference type="OrthoDB" id="9807874at2"/>
<dbReference type="PANTHER" id="PTHR43731:SF14">
    <property type="entry name" value="PRESENILIN-ASSOCIATED RHOMBOID-LIKE PROTEIN, MITOCHONDRIAL"/>
    <property type="match status" value="1"/>
</dbReference>
<feature type="transmembrane region" description="Helical" evidence="7">
    <location>
        <begin position="175"/>
        <end position="200"/>
    </location>
</feature>
<dbReference type="GO" id="GO:0006508">
    <property type="term" value="P:proteolysis"/>
    <property type="evidence" value="ECO:0007669"/>
    <property type="project" value="UniProtKB-KW"/>
</dbReference>
<dbReference type="GO" id="GO:0016020">
    <property type="term" value="C:membrane"/>
    <property type="evidence" value="ECO:0007669"/>
    <property type="project" value="UniProtKB-SubCell"/>
</dbReference>
<reference evidence="9 10" key="1">
    <citation type="submission" date="2016-11" db="EMBL/GenBank/DDBJ databases">
        <title>Study of marine rhodopsin-containing bacteria.</title>
        <authorList>
            <person name="Yoshizawa S."/>
            <person name="Kumagai Y."/>
            <person name="Kogure K."/>
        </authorList>
    </citation>
    <scope>NUCLEOTIDE SEQUENCE [LARGE SCALE GENOMIC DNA]</scope>
    <source>
        <strain evidence="9 10">SAORIC-28</strain>
    </source>
</reference>
<keyword evidence="10" id="KW-1185">Reference proteome</keyword>
<dbReference type="AlphaFoldDB" id="A0A271J0W2"/>
<proteinExistence type="inferred from homology"/>
<sequence length="205" mass="22924">MLQELLALPPVTQFFLTLNVVIGAYTLLANPALIDRWAFKPYRVVREKEWSRWLTAGFVHVGFMHLLFNMITLFYFGPPIERTVGTWRFLVIYIGSELLANALTYWKYKDRPEYSAVGASGAISGVLFSFCLFEPFAMLYIFFAIPMPAIVFAVLYVALSIYASKREVGRVAHEAHLGGALGGLVLTILLYPSAVTTFLAKIGLG</sequence>
<feature type="transmembrane region" description="Helical" evidence="7">
    <location>
        <begin position="53"/>
        <end position="75"/>
    </location>
</feature>
<evidence type="ECO:0000256" key="6">
    <source>
        <dbReference type="ARBA" id="ARBA00023136"/>
    </source>
</evidence>
<evidence type="ECO:0000256" key="2">
    <source>
        <dbReference type="ARBA" id="ARBA00009045"/>
    </source>
</evidence>
<comment type="similarity">
    <text evidence="2">Belongs to the peptidase S54 family.</text>
</comment>
<organism evidence="9 10">
    <name type="scientific">Rubrivirga marina</name>
    <dbReference type="NCBI Taxonomy" id="1196024"/>
    <lineage>
        <taxon>Bacteria</taxon>
        <taxon>Pseudomonadati</taxon>
        <taxon>Rhodothermota</taxon>
        <taxon>Rhodothermia</taxon>
        <taxon>Rhodothermales</taxon>
        <taxon>Rubricoccaceae</taxon>
        <taxon>Rubrivirga</taxon>
    </lineage>
</organism>
<dbReference type="EMBL" id="MQWD01000001">
    <property type="protein sequence ID" value="PAP77000.1"/>
    <property type="molecule type" value="Genomic_DNA"/>
</dbReference>
<accession>A0A271J0W2</accession>
<name>A0A271J0W2_9BACT</name>
<evidence type="ECO:0000313" key="10">
    <source>
        <dbReference type="Proteomes" id="UP000216339"/>
    </source>
</evidence>
<dbReference type="SUPFAM" id="SSF144091">
    <property type="entry name" value="Rhomboid-like"/>
    <property type="match status" value="1"/>
</dbReference>
<keyword evidence="9" id="KW-0645">Protease</keyword>
<feature type="transmembrane region" description="Helical" evidence="7">
    <location>
        <begin position="139"/>
        <end position="163"/>
    </location>
</feature>
<evidence type="ECO:0000256" key="1">
    <source>
        <dbReference type="ARBA" id="ARBA00004141"/>
    </source>
</evidence>
<dbReference type="RefSeq" id="WP_095510666.1">
    <property type="nucleotide sequence ID" value="NZ_MQWD01000001.1"/>
</dbReference>
<dbReference type="Pfam" id="PF01694">
    <property type="entry name" value="Rhomboid"/>
    <property type="match status" value="1"/>
</dbReference>
<protein>
    <submittedName>
        <fullName evidence="9">Rhomboid family intramembrane serine protease</fullName>
    </submittedName>
</protein>
<comment type="subcellular location">
    <subcellularLocation>
        <location evidence="1">Membrane</location>
        <topology evidence="1">Multi-pass membrane protein</topology>
    </subcellularLocation>
</comment>
<dbReference type="PANTHER" id="PTHR43731">
    <property type="entry name" value="RHOMBOID PROTEASE"/>
    <property type="match status" value="1"/>
</dbReference>
<keyword evidence="4" id="KW-0378">Hydrolase</keyword>
<keyword evidence="6 7" id="KW-0472">Membrane</keyword>
<feature type="transmembrane region" description="Helical" evidence="7">
    <location>
        <begin position="113"/>
        <end position="133"/>
    </location>
</feature>
<evidence type="ECO:0000313" key="9">
    <source>
        <dbReference type="EMBL" id="PAP77000.1"/>
    </source>
</evidence>
<evidence type="ECO:0000256" key="7">
    <source>
        <dbReference type="SAM" id="Phobius"/>
    </source>
</evidence>
<evidence type="ECO:0000259" key="8">
    <source>
        <dbReference type="Pfam" id="PF01694"/>
    </source>
</evidence>
<evidence type="ECO:0000256" key="3">
    <source>
        <dbReference type="ARBA" id="ARBA00022692"/>
    </source>
</evidence>
<dbReference type="InterPro" id="IPR035952">
    <property type="entry name" value="Rhomboid-like_sf"/>
</dbReference>
<keyword evidence="5 7" id="KW-1133">Transmembrane helix</keyword>
<dbReference type="Gene3D" id="1.20.1540.10">
    <property type="entry name" value="Rhomboid-like"/>
    <property type="match status" value="1"/>
</dbReference>
<gene>
    <name evidence="9" type="ORF">BSZ37_11425</name>
</gene>
<dbReference type="InterPro" id="IPR050925">
    <property type="entry name" value="Rhomboid_protease_S54"/>
</dbReference>
<feature type="transmembrane region" description="Helical" evidence="7">
    <location>
        <begin position="12"/>
        <end position="33"/>
    </location>
</feature>
<dbReference type="InterPro" id="IPR022764">
    <property type="entry name" value="Peptidase_S54_rhomboid_dom"/>
</dbReference>
<evidence type="ECO:0000256" key="4">
    <source>
        <dbReference type="ARBA" id="ARBA00022801"/>
    </source>
</evidence>
<dbReference type="GO" id="GO:0004252">
    <property type="term" value="F:serine-type endopeptidase activity"/>
    <property type="evidence" value="ECO:0007669"/>
    <property type="project" value="InterPro"/>
</dbReference>
<feature type="domain" description="Peptidase S54 rhomboid" evidence="8">
    <location>
        <begin position="48"/>
        <end position="191"/>
    </location>
</feature>
<keyword evidence="3 7" id="KW-0812">Transmembrane</keyword>
<dbReference type="Proteomes" id="UP000216339">
    <property type="component" value="Unassembled WGS sequence"/>
</dbReference>